<dbReference type="EMBL" id="CP036433">
    <property type="protein sequence ID" value="QDU92922.1"/>
    <property type="molecule type" value="Genomic_DNA"/>
</dbReference>
<proteinExistence type="predicted"/>
<dbReference type="Pfam" id="PF07586">
    <property type="entry name" value="HXXSHH"/>
    <property type="match status" value="1"/>
</dbReference>
<evidence type="ECO:0000313" key="1">
    <source>
        <dbReference type="EMBL" id="QDU92922.1"/>
    </source>
</evidence>
<dbReference type="OrthoDB" id="236679at2"/>
<protein>
    <recommendedName>
        <fullName evidence="3">DUF1552 domain-containing protein</fullName>
    </recommendedName>
</protein>
<name>A0A518DM76_9BACT</name>
<organism evidence="1 2">
    <name type="scientific">Lignipirellula cremea</name>
    <dbReference type="NCBI Taxonomy" id="2528010"/>
    <lineage>
        <taxon>Bacteria</taxon>
        <taxon>Pseudomonadati</taxon>
        <taxon>Planctomycetota</taxon>
        <taxon>Planctomycetia</taxon>
        <taxon>Pirellulales</taxon>
        <taxon>Pirellulaceae</taxon>
        <taxon>Lignipirellula</taxon>
    </lineage>
</organism>
<sequence>MAHFLSQNWLLNRRHVLRGLGVSLALPLLECMRPLRAATTTDRAKRSVFIYLPNGVNTIDYQILRPGADYEFSQSLLPLEKHRANITPISGLYHPHGMGHHHNCSSIWLTGGKIGPSERNTVSVDQLMATVTAPKTRFTSLELSNQGQSLSWNADGIQLPSQGNPGVVFRELFQDPKGGVAAQRRGLERRGSILDTILEEAHSLELQLGQEDKGRLSQYLQSVREIEVRTQRADSWLDTPRPQVDPRVASQLTRDVSLERLGEYLRTVYDVIVLAFQTDMTRVATFSTGSEGKGPSVPEIGITQDRHSLSHHNANPKLMQDLTASDTFNLQQFAYFLDRLAEVKDADGPLLDSTMALYGSGMAFGHSHGNANLPIVLAGGRGIGVRHGRHLDFNTPDPTQGYEYDLRIASKHYAICQKPVNPRAHLSNLLLTMAQKMDVRTERFADSNGVISDLLA</sequence>
<evidence type="ECO:0008006" key="3">
    <source>
        <dbReference type="Google" id="ProtNLM"/>
    </source>
</evidence>
<dbReference type="KEGG" id="lcre:Pla8534_06950"/>
<accession>A0A518DM76</accession>
<reference evidence="1 2" key="1">
    <citation type="submission" date="2019-02" db="EMBL/GenBank/DDBJ databases">
        <title>Deep-cultivation of Planctomycetes and their phenomic and genomic characterization uncovers novel biology.</title>
        <authorList>
            <person name="Wiegand S."/>
            <person name="Jogler M."/>
            <person name="Boedeker C."/>
            <person name="Pinto D."/>
            <person name="Vollmers J."/>
            <person name="Rivas-Marin E."/>
            <person name="Kohn T."/>
            <person name="Peeters S.H."/>
            <person name="Heuer A."/>
            <person name="Rast P."/>
            <person name="Oberbeckmann S."/>
            <person name="Bunk B."/>
            <person name="Jeske O."/>
            <person name="Meyerdierks A."/>
            <person name="Storesund J.E."/>
            <person name="Kallscheuer N."/>
            <person name="Luecker S."/>
            <person name="Lage O.M."/>
            <person name="Pohl T."/>
            <person name="Merkel B.J."/>
            <person name="Hornburger P."/>
            <person name="Mueller R.-W."/>
            <person name="Bruemmer F."/>
            <person name="Labrenz M."/>
            <person name="Spormann A.M."/>
            <person name="Op den Camp H."/>
            <person name="Overmann J."/>
            <person name="Amann R."/>
            <person name="Jetten M.S.M."/>
            <person name="Mascher T."/>
            <person name="Medema M.H."/>
            <person name="Devos D.P."/>
            <person name="Kaster A.-K."/>
            <person name="Ovreas L."/>
            <person name="Rohde M."/>
            <person name="Galperin M.Y."/>
            <person name="Jogler C."/>
        </authorList>
    </citation>
    <scope>NUCLEOTIDE SEQUENCE [LARGE SCALE GENOMIC DNA]</scope>
    <source>
        <strain evidence="1 2">Pla85_3_4</strain>
    </source>
</reference>
<evidence type="ECO:0000313" key="2">
    <source>
        <dbReference type="Proteomes" id="UP000317648"/>
    </source>
</evidence>
<dbReference type="RefSeq" id="WP_145049287.1">
    <property type="nucleotide sequence ID" value="NZ_CP036433.1"/>
</dbReference>
<gene>
    <name evidence="1" type="ORF">Pla8534_06950</name>
</gene>
<dbReference type="Proteomes" id="UP000317648">
    <property type="component" value="Chromosome"/>
</dbReference>
<keyword evidence="2" id="KW-1185">Reference proteome</keyword>
<dbReference type="AlphaFoldDB" id="A0A518DM76"/>
<dbReference type="InterPro" id="IPR011447">
    <property type="entry name" value="DUF1552"/>
</dbReference>